<proteinExistence type="predicted"/>
<sequence>MSLFVICVSQHDSECQSGLNDQSHGEISKGRRVWFPMSFSFIMKEGQDQDRTLVMSLCT</sequence>
<organism evidence="1">
    <name type="scientific">Anguilla anguilla</name>
    <name type="common">European freshwater eel</name>
    <name type="synonym">Muraena anguilla</name>
    <dbReference type="NCBI Taxonomy" id="7936"/>
    <lineage>
        <taxon>Eukaryota</taxon>
        <taxon>Metazoa</taxon>
        <taxon>Chordata</taxon>
        <taxon>Craniata</taxon>
        <taxon>Vertebrata</taxon>
        <taxon>Euteleostomi</taxon>
        <taxon>Actinopterygii</taxon>
        <taxon>Neopterygii</taxon>
        <taxon>Teleostei</taxon>
        <taxon>Anguilliformes</taxon>
        <taxon>Anguillidae</taxon>
        <taxon>Anguilla</taxon>
    </lineage>
</organism>
<evidence type="ECO:0000313" key="1">
    <source>
        <dbReference type="EMBL" id="JAH15678.1"/>
    </source>
</evidence>
<dbReference type="EMBL" id="GBXM01092899">
    <property type="protein sequence ID" value="JAH15678.1"/>
    <property type="molecule type" value="Transcribed_RNA"/>
</dbReference>
<protein>
    <submittedName>
        <fullName evidence="1">Uncharacterized protein</fullName>
    </submittedName>
</protein>
<dbReference type="AlphaFoldDB" id="A0A0E9QHV4"/>
<accession>A0A0E9QHV4</accession>
<reference evidence="1" key="1">
    <citation type="submission" date="2014-11" db="EMBL/GenBank/DDBJ databases">
        <authorList>
            <person name="Amaro Gonzalez C."/>
        </authorList>
    </citation>
    <scope>NUCLEOTIDE SEQUENCE</scope>
</reference>
<reference evidence="1" key="2">
    <citation type="journal article" date="2015" name="Fish Shellfish Immunol.">
        <title>Early steps in the European eel (Anguilla anguilla)-Vibrio vulnificus interaction in the gills: Role of the RtxA13 toxin.</title>
        <authorList>
            <person name="Callol A."/>
            <person name="Pajuelo D."/>
            <person name="Ebbesson L."/>
            <person name="Teles M."/>
            <person name="MacKenzie S."/>
            <person name="Amaro C."/>
        </authorList>
    </citation>
    <scope>NUCLEOTIDE SEQUENCE</scope>
</reference>
<name>A0A0E9QHV4_ANGAN</name>